<comment type="caution">
    <text evidence="1">The sequence shown here is derived from an EMBL/GenBank/DDBJ whole genome shotgun (WGS) entry which is preliminary data.</text>
</comment>
<organism evidence="1 2">
    <name type="scientific">Symplocastrum torsivum CPER-KK1</name>
    <dbReference type="NCBI Taxonomy" id="450513"/>
    <lineage>
        <taxon>Bacteria</taxon>
        <taxon>Bacillati</taxon>
        <taxon>Cyanobacteriota</taxon>
        <taxon>Cyanophyceae</taxon>
        <taxon>Oscillatoriophycideae</taxon>
        <taxon>Oscillatoriales</taxon>
        <taxon>Microcoleaceae</taxon>
        <taxon>Symplocastrum</taxon>
    </lineage>
</organism>
<protein>
    <submittedName>
        <fullName evidence="1">Uncharacterized protein</fullName>
    </submittedName>
</protein>
<proteinExistence type="predicted"/>
<accession>A0A951PQQ3</accession>
<reference evidence="1" key="2">
    <citation type="journal article" date="2022" name="Microbiol. Resour. Announc.">
        <title>Metagenome Sequencing to Explore Phylogenomics of Terrestrial Cyanobacteria.</title>
        <authorList>
            <person name="Ward R.D."/>
            <person name="Stajich J.E."/>
            <person name="Johansen J.R."/>
            <person name="Huntemann M."/>
            <person name="Clum A."/>
            <person name="Foster B."/>
            <person name="Foster B."/>
            <person name="Roux S."/>
            <person name="Palaniappan K."/>
            <person name="Varghese N."/>
            <person name="Mukherjee S."/>
            <person name="Reddy T.B.K."/>
            <person name="Daum C."/>
            <person name="Copeland A."/>
            <person name="Chen I.A."/>
            <person name="Ivanova N.N."/>
            <person name="Kyrpides N.C."/>
            <person name="Shapiro N."/>
            <person name="Eloe-Fadrosh E.A."/>
            <person name="Pietrasiak N."/>
        </authorList>
    </citation>
    <scope>NUCLEOTIDE SEQUENCE</scope>
    <source>
        <strain evidence="1">CPER-KK1</strain>
    </source>
</reference>
<name>A0A951PQQ3_9CYAN</name>
<gene>
    <name evidence="1" type="ORF">KME25_27555</name>
</gene>
<dbReference type="Proteomes" id="UP000753908">
    <property type="component" value="Unassembled WGS sequence"/>
</dbReference>
<sequence length="52" mass="5803">MPLLVENVSAFNAGKENIAKLENAALKYLERSEVDEKLNTLAKILIERSTTL</sequence>
<dbReference type="AlphaFoldDB" id="A0A951PQQ3"/>
<evidence type="ECO:0000313" key="2">
    <source>
        <dbReference type="Proteomes" id="UP000753908"/>
    </source>
</evidence>
<evidence type="ECO:0000313" key="1">
    <source>
        <dbReference type="EMBL" id="MBW4548167.1"/>
    </source>
</evidence>
<dbReference type="EMBL" id="JAHHIF010000055">
    <property type="protein sequence ID" value="MBW4548167.1"/>
    <property type="molecule type" value="Genomic_DNA"/>
</dbReference>
<reference evidence="1" key="1">
    <citation type="submission" date="2021-05" db="EMBL/GenBank/DDBJ databases">
        <authorList>
            <person name="Pietrasiak N."/>
            <person name="Ward R."/>
            <person name="Stajich J.E."/>
            <person name="Kurbessoian T."/>
        </authorList>
    </citation>
    <scope>NUCLEOTIDE SEQUENCE</scope>
    <source>
        <strain evidence="1">CPER-KK1</strain>
    </source>
</reference>